<evidence type="ECO:0000313" key="2">
    <source>
        <dbReference type="Proteomes" id="UP000756346"/>
    </source>
</evidence>
<reference evidence="1" key="1">
    <citation type="journal article" date="2021" name="Nat. Commun.">
        <title>Genetic determinants of endophytism in the Arabidopsis root mycobiome.</title>
        <authorList>
            <person name="Mesny F."/>
            <person name="Miyauchi S."/>
            <person name="Thiergart T."/>
            <person name="Pickel B."/>
            <person name="Atanasova L."/>
            <person name="Karlsson M."/>
            <person name="Huettel B."/>
            <person name="Barry K.W."/>
            <person name="Haridas S."/>
            <person name="Chen C."/>
            <person name="Bauer D."/>
            <person name="Andreopoulos W."/>
            <person name="Pangilinan J."/>
            <person name="LaButti K."/>
            <person name="Riley R."/>
            <person name="Lipzen A."/>
            <person name="Clum A."/>
            <person name="Drula E."/>
            <person name="Henrissat B."/>
            <person name="Kohler A."/>
            <person name="Grigoriev I.V."/>
            <person name="Martin F.M."/>
            <person name="Hacquard S."/>
        </authorList>
    </citation>
    <scope>NUCLEOTIDE SEQUENCE</scope>
    <source>
        <strain evidence="1">MPI-CAGE-CH-0230</strain>
    </source>
</reference>
<dbReference type="PANTHER" id="PTHR28037:SF1">
    <property type="entry name" value="ALCOHOL O-ACETYLTRANSFERASE 1-RELATED"/>
    <property type="match status" value="1"/>
</dbReference>
<dbReference type="PANTHER" id="PTHR28037">
    <property type="entry name" value="ALCOHOL O-ACETYLTRANSFERASE 1-RELATED"/>
    <property type="match status" value="1"/>
</dbReference>
<dbReference type="EMBL" id="JAGTJQ010000008">
    <property type="protein sequence ID" value="KAH7026611.1"/>
    <property type="molecule type" value="Genomic_DNA"/>
</dbReference>
<keyword evidence="2" id="KW-1185">Reference proteome</keyword>
<dbReference type="Pfam" id="PF07247">
    <property type="entry name" value="AATase"/>
    <property type="match status" value="1"/>
</dbReference>
<dbReference type="Proteomes" id="UP000756346">
    <property type="component" value="Unassembled WGS sequence"/>
</dbReference>
<dbReference type="InterPro" id="IPR010828">
    <property type="entry name" value="Atf2/Sli1-like"/>
</dbReference>
<dbReference type="GeneID" id="70178201"/>
<dbReference type="AlphaFoldDB" id="A0A9P8Y217"/>
<dbReference type="SUPFAM" id="SSF52777">
    <property type="entry name" value="CoA-dependent acyltransferases"/>
    <property type="match status" value="1"/>
</dbReference>
<protein>
    <recommendedName>
        <fullName evidence="3">Alcohol acetyltransferase</fullName>
    </recommendedName>
</protein>
<sequence length="524" mass="58269">MASSSHIVRPVGTTALWNTARHSLGLYRCVINTSRYIIPHPPSTSLELQMAVQNALAIVVKKHGILRVGIVGEHSKMPSFVHIPRLELDHMIQWVENNISPEGDEESPTSINHLLRLLERQHDQLWQQLDIQPGWKLLVQENRRKNVPVSLDISLCFHHAYMDGKSSYIFHQDLLEALNELPAPQEAVARFPVVLEFPSAPVLPEVAETLIPFKTSFWFIIRTVWEEIIRDALCPTWVRGAPPPDTIPWTGSLMKPDNHKAHLRYVRISEDGLKTILSACRERRVTLTALLYALVAASLSAHLPAAEAPCFTGSCPISLSRYAKPPFDPQTTLHCLVTSCAHTLEPRLIAALRRSMRRPASDGEDADGIMWEISSAFSQVLRDKVAQLPQDDIVALTSWIPDWHQFFTAKFGKKRDDTFEISNLGSMGAEAAGHSGGGGRTGATLGDDRGRWYIDRAIFSQGAMPVGSAFALNVAGIEGQGVTITVNWQEAAVEAGLMDKVVEDLQRWVDQFPKTGRFIDALES</sequence>
<dbReference type="GO" id="GO:0008080">
    <property type="term" value="F:N-acetyltransferase activity"/>
    <property type="evidence" value="ECO:0007669"/>
    <property type="project" value="TreeGrafter"/>
</dbReference>
<dbReference type="OrthoDB" id="2150604at2759"/>
<evidence type="ECO:0008006" key="3">
    <source>
        <dbReference type="Google" id="ProtNLM"/>
    </source>
</evidence>
<proteinExistence type="predicted"/>
<gene>
    <name evidence="1" type="ORF">B0I36DRAFT_160658</name>
</gene>
<dbReference type="Gene3D" id="3.30.559.10">
    <property type="entry name" value="Chloramphenicol acetyltransferase-like domain"/>
    <property type="match status" value="1"/>
</dbReference>
<accession>A0A9P8Y217</accession>
<organism evidence="1 2">
    <name type="scientific">Microdochium trichocladiopsis</name>
    <dbReference type="NCBI Taxonomy" id="1682393"/>
    <lineage>
        <taxon>Eukaryota</taxon>
        <taxon>Fungi</taxon>
        <taxon>Dikarya</taxon>
        <taxon>Ascomycota</taxon>
        <taxon>Pezizomycotina</taxon>
        <taxon>Sordariomycetes</taxon>
        <taxon>Xylariomycetidae</taxon>
        <taxon>Xylariales</taxon>
        <taxon>Microdochiaceae</taxon>
        <taxon>Microdochium</taxon>
    </lineage>
</organism>
<dbReference type="InterPro" id="IPR023213">
    <property type="entry name" value="CAT-like_dom_sf"/>
</dbReference>
<dbReference type="RefSeq" id="XP_046009828.1">
    <property type="nucleotide sequence ID" value="XM_046148655.1"/>
</dbReference>
<dbReference type="InterPro" id="IPR052058">
    <property type="entry name" value="Alcohol_O-acetyltransferase"/>
</dbReference>
<evidence type="ECO:0000313" key="1">
    <source>
        <dbReference type="EMBL" id="KAH7026611.1"/>
    </source>
</evidence>
<name>A0A9P8Y217_9PEZI</name>
<comment type="caution">
    <text evidence="1">The sequence shown here is derived from an EMBL/GenBank/DDBJ whole genome shotgun (WGS) entry which is preliminary data.</text>
</comment>